<keyword evidence="3" id="KW-1185">Reference proteome</keyword>
<feature type="region of interest" description="Disordered" evidence="1">
    <location>
        <begin position="25"/>
        <end position="55"/>
    </location>
</feature>
<dbReference type="Proteomes" id="UP000184330">
    <property type="component" value="Unassembled WGS sequence"/>
</dbReference>
<evidence type="ECO:0000256" key="1">
    <source>
        <dbReference type="SAM" id="MobiDB-lite"/>
    </source>
</evidence>
<reference evidence="2 3" key="1">
    <citation type="submission" date="2016-03" db="EMBL/GenBank/DDBJ databases">
        <authorList>
            <person name="Ploux O."/>
        </authorList>
    </citation>
    <scope>NUCLEOTIDE SEQUENCE [LARGE SCALE GENOMIC DNA]</scope>
    <source>
        <strain evidence="2 3">UAMH 11012</strain>
    </source>
</reference>
<feature type="region of interest" description="Disordered" evidence="1">
    <location>
        <begin position="305"/>
        <end position="325"/>
    </location>
</feature>
<feature type="compositionally biased region" description="Polar residues" evidence="1">
    <location>
        <begin position="603"/>
        <end position="618"/>
    </location>
</feature>
<dbReference type="PANTHER" id="PTHR38166">
    <property type="entry name" value="C2H2-TYPE DOMAIN-CONTAINING PROTEIN-RELATED"/>
    <property type="match status" value="1"/>
</dbReference>
<feature type="region of interest" description="Disordered" evidence="1">
    <location>
        <begin position="588"/>
        <end position="621"/>
    </location>
</feature>
<proteinExistence type="predicted"/>
<feature type="compositionally biased region" description="Basic residues" evidence="1">
    <location>
        <begin position="40"/>
        <end position="55"/>
    </location>
</feature>
<name>A0A1L7XS61_9HELO</name>
<gene>
    <name evidence="2" type="ORF">PAC_17783</name>
</gene>
<accession>A0A1L7XS61</accession>
<protein>
    <recommendedName>
        <fullName evidence="4">C2H2-type domain-containing protein</fullName>
    </recommendedName>
</protein>
<dbReference type="STRING" id="576137.A0A1L7XS61"/>
<sequence length="809" mass="90635">MGVRCCGSVVEQLVGKFWEEGRDKGVDGVPKSSCDDGSVRRRKGKRKRDGKRRRRGVWSRREVSGGLGCEEGVGRSWSSGNWRSREPSRRELVVGEVTGGNEENLGGDIEIEREGSLITSFSLDSAPSNSTLLKCKGYCDIGFEVAQLDISNYSLPRIQNRRQGSIGENNLILGFPIRRRPEGYPGLEVTFNTLLYSLQATRAILLKGQVVIKGRERRLKLVKRKDDVFLWHLLHPLADDCSCWVDRYDKVYVSKTYDPLHRHGLEAGRHILSTCANDYVSAEDTDWVSEKPHLIGTKNVLSRSLTARNPDDGPEIPPHNIIPNRNKGRLHRLLSEFRSYTQSQSFASDGGRNSGPLADTAESSHIGNASGHRRKRKLEQRKGDDSGEDDFLPPTPKRAKSGQGKRPQKSFACPYLKWDPITHRRCCENKLSAICAVKQHLTRKHTPVWYCQSCQAIFTDDISLQRHIDIGKCSRRDPSILNGISSQKHMQLTRKSKPKASEVDQWFAIWEILFGQHPRPRSVYIDDDLNLEMLQFQEYCYSRGPAILREHIESDPVWVRPETTEEQRRVYLDRVIAQGINSLFDDWRSSDSSPLRSPERHPTSLQRSGYETPTSSMVDSGVAIGSQSSFRESGSQRSELPVNFGIQAGQFSFRPAAASNLMRSPPIMQEGMVALPQTQVQNLPSAFFDPIIEGSRVWNWGDQGDGVERGFHAALDPETSNVDTLQGFGDILAPFSEPLPSASLNPVGADLNWNWGDQNNHFGTGFHTALEPESNVNGLQGLGDLSSYFSRSNQGDVTGGQSAEMDQYL</sequence>
<dbReference type="AlphaFoldDB" id="A0A1L7XS61"/>
<dbReference type="EMBL" id="FJOG01000048">
    <property type="protein sequence ID" value="CZR67884.1"/>
    <property type="molecule type" value="Genomic_DNA"/>
</dbReference>
<feature type="region of interest" description="Disordered" evidence="1">
    <location>
        <begin position="344"/>
        <end position="408"/>
    </location>
</feature>
<evidence type="ECO:0008006" key="4">
    <source>
        <dbReference type="Google" id="ProtNLM"/>
    </source>
</evidence>
<organism evidence="2 3">
    <name type="scientific">Phialocephala subalpina</name>
    <dbReference type="NCBI Taxonomy" id="576137"/>
    <lineage>
        <taxon>Eukaryota</taxon>
        <taxon>Fungi</taxon>
        <taxon>Dikarya</taxon>
        <taxon>Ascomycota</taxon>
        <taxon>Pezizomycotina</taxon>
        <taxon>Leotiomycetes</taxon>
        <taxon>Helotiales</taxon>
        <taxon>Mollisiaceae</taxon>
        <taxon>Phialocephala</taxon>
        <taxon>Phialocephala fortinii species complex</taxon>
    </lineage>
</organism>
<dbReference type="PANTHER" id="PTHR38166:SF1">
    <property type="entry name" value="C2H2-TYPE DOMAIN-CONTAINING PROTEIN"/>
    <property type="match status" value="1"/>
</dbReference>
<evidence type="ECO:0000313" key="3">
    <source>
        <dbReference type="Proteomes" id="UP000184330"/>
    </source>
</evidence>
<evidence type="ECO:0000313" key="2">
    <source>
        <dbReference type="EMBL" id="CZR67884.1"/>
    </source>
</evidence>
<dbReference type="OrthoDB" id="3521097at2759"/>